<accession>A0A1G9XF33</accession>
<reference evidence="3" key="1">
    <citation type="submission" date="2016-10" db="EMBL/GenBank/DDBJ databases">
        <authorList>
            <person name="Varghese N."/>
            <person name="Submissions S."/>
        </authorList>
    </citation>
    <scope>NUCLEOTIDE SEQUENCE [LARGE SCALE GENOMIC DNA]</scope>
    <source>
        <strain evidence="3">BL47</strain>
    </source>
</reference>
<evidence type="ECO:0000256" key="1">
    <source>
        <dbReference type="SAM" id="MobiDB-lite"/>
    </source>
</evidence>
<evidence type="ECO:0000313" key="3">
    <source>
        <dbReference type="Proteomes" id="UP000198704"/>
    </source>
</evidence>
<feature type="region of interest" description="Disordered" evidence="1">
    <location>
        <begin position="13"/>
        <end position="104"/>
    </location>
</feature>
<dbReference type="AlphaFoldDB" id="A0A1G9XF33"/>
<keyword evidence="3" id="KW-1185">Reference proteome</keyword>
<name>A0A1G9XF33_9HYPH</name>
<gene>
    <name evidence="2" type="ORF">SAMN05216360_104361</name>
</gene>
<sequence>MYSDYRDYFVSGSASAHSIGRKSVRKTARPAHAIDTRRYDEGSAPKNPDNLRPGYRGAAGIYVPPDYSTHPSGLAGDGFGSSASQSYGSVSAPNPFSGSLGTRR</sequence>
<proteinExistence type="predicted"/>
<dbReference type="EMBL" id="FNHS01000004">
    <property type="protein sequence ID" value="SDM95056.1"/>
    <property type="molecule type" value="Genomic_DNA"/>
</dbReference>
<feature type="compositionally biased region" description="Basic and acidic residues" evidence="1">
    <location>
        <begin position="32"/>
        <end position="43"/>
    </location>
</feature>
<evidence type="ECO:0000313" key="2">
    <source>
        <dbReference type="EMBL" id="SDM95056.1"/>
    </source>
</evidence>
<feature type="compositionally biased region" description="Polar residues" evidence="1">
    <location>
        <begin position="92"/>
        <end position="104"/>
    </location>
</feature>
<organism evidence="2 3">
    <name type="scientific">Methylobacterium phyllostachyos</name>
    <dbReference type="NCBI Taxonomy" id="582672"/>
    <lineage>
        <taxon>Bacteria</taxon>
        <taxon>Pseudomonadati</taxon>
        <taxon>Pseudomonadota</taxon>
        <taxon>Alphaproteobacteria</taxon>
        <taxon>Hyphomicrobiales</taxon>
        <taxon>Methylobacteriaceae</taxon>
        <taxon>Methylobacterium</taxon>
    </lineage>
</organism>
<feature type="compositionally biased region" description="Basic residues" evidence="1">
    <location>
        <begin position="19"/>
        <end position="29"/>
    </location>
</feature>
<feature type="compositionally biased region" description="Low complexity" evidence="1">
    <location>
        <begin position="80"/>
        <end position="91"/>
    </location>
</feature>
<protein>
    <submittedName>
        <fullName evidence="2">Uncharacterized protein</fullName>
    </submittedName>
</protein>
<dbReference type="Proteomes" id="UP000198704">
    <property type="component" value="Unassembled WGS sequence"/>
</dbReference>